<organism evidence="2">
    <name type="scientific">viral metagenome</name>
    <dbReference type="NCBI Taxonomy" id="1070528"/>
    <lineage>
        <taxon>unclassified sequences</taxon>
        <taxon>metagenomes</taxon>
        <taxon>organismal metagenomes</taxon>
    </lineage>
</organism>
<proteinExistence type="predicted"/>
<evidence type="ECO:0000313" key="2">
    <source>
        <dbReference type="EMBL" id="QHT09728.1"/>
    </source>
</evidence>
<reference evidence="2" key="1">
    <citation type="journal article" date="2020" name="Nature">
        <title>Giant virus diversity and host interactions through global metagenomics.</title>
        <authorList>
            <person name="Schulz F."/>
            <person name="Roux S."/>
            <person name="Paez-Espino D."/>
            <person name="Jungbluth S."/>
            <person name="Walsh D.A."/>
            <person name="Denef V.J."/>
            <person name="McMahon K.D."/>
            <person name="Konstantinidis K.T."/>
            <person name="Eloe-Fadrosh E.A."/>
            <person name="Kyrpides N.C."/>
            <person name="Woyke T."/>
        </authorList>
    </citation>
    <scope>NUCLEOTIDE SEQUENCE</scope>
    <source>
        <strain evidence="2">GVMAG-M-3300023174-102</strain>
    </source>
</reference>
<feature type="compositionally biased region" description="Basic and acidic residues" evidence="1">
    <location>
        <begin position="52"/>
        <end position="67"/>
    </location>
</feature>
<feature type="region of interest" description="Disordered" evidence="1">
    <location>
        <begin position="38"/>
        <end position="87"/>
    </location>
</feature>
<dbReference type="EMBL" id="MN739514">
    <property type="protein sequence ID" value="QHT09728.1"/>
    <property type="molecule type" value="Genomic_DNA"/>
</dbReference>
<dbReference type="AlphaFoldDB" id="A0A6C0CYX9"/>
<evidence type="ECO:0000256" key="1">
    <source>
        <dbReference type="SAM" id="MobiDB-lite"/>
    </source>
</evidence>
<protein>
    <submittedName>
        <fullName evidence="2">Uncharacterized protein</fullName>
    </submittedName>
</protein>
<accession>A0A6C0CYX9</accession>
<sequence length="87" mass="9994">MSSMDEEIDKLVDKFSNDLKVKLKKMVERQEKMLVKQLLASQKNTTQKSVKSGKESSSGKDSVRDRQVLSSRRNRRDKDDSSDSDDN</sequence>
<name>A0A6C0CYX9_9ZZZZ</name>